<dbReference type="EMBL" id="ATCN01001222">
    <property type="protein sequence ID" value="EPR77837.1"/>
    <property type="molecule type" value="Genomic_DNA"/>
</dbReference>
<sequence length="260" mass="31128">VELILSLEWEDKRLIYFILENIIEDDYGYKTVLDIQRKNIDLFNYVVNIKITEFDKDVNNDNTISVSDDNSKVRKFNKDVHLNDDNTNSVSDDNSKVTDNANEINKEHSYSLVKDDNSKINDNNETDKEHLYSLIKNDNTNTIEKSSEYKNIKYSYITIKEKYNNYLSLENNILLFFRSSPSFLNNKYSENIFLKQKICPYEWFNKENKIFVYNNIYMNDYYKMYYLLYKCNDMSKEGIRYGLWIFNLFCISLPLCSEII</sequence>
<feature type="non-terminal residue" evidence="1">
    <location>
        <position position="260"/>
    </location>
</feature>
<dbReference type="Proteomes" id="UP000014978">
    <property type="component" value="Unassembled WGS sequence"/>
</dbReference>
<gene>
    <name evidence="1" type="ORF">SLOPH_640</name>
</gene>
<protein>
    <submittedName>
        <fullName evidence="1">Uncharacterized protein</fullName>
    </submittedName>
</protein>
<organism evidence="1 2">
    <name type="scientific">Spraguea lophii (strain 42_110)</name>
    <name type="common">Microsporidian parasite</name>
    <dbReference type="NCBI Taxonomy" id="1358809"/>
    <lineage>
        <taxon>Eukaryota</taxon>
        <taxon>Fungi</taxon>
        <taxon>Fungi incertae sedis</taxon>
        <taxon>Microsporidia</taxon>
        <taxon>Spragueidae</taxon>
        <taxon>Spraguea</taxon>
    </lineage>
</organism>
<accession>S7W7Z0</accession>
<proteinExistence type="predicted"/>
<dbReference type="VEuPathDB" id="MicrosporidiaDB:SLOPH_640"/>
<comment type="caution">
    <text evidence="1">The sequence shown here is derived from an EMBL/GenBank/DDBJ whole genome shotgun (WGS) entry which is preliminary data.</text>
</comment>
<name>S7W7Z0_SPRLO</name>
<dbReference type="AlphaFoldDB" id="S7W7Z0"/>
<dbReference type="HOGENOM" id="CLU_1071839_0_0_1"/>
<feature type="non-terminal residue" evidence="1">
    <location>
        <position position="1"/>
    </location>
</feature>
<evidence type="ECO:0000313" key="1">
    <source>
        <dbReference type="EMBL" id="EPR77837.1"/>
    </source>
</evidence>
<keyword evidence="2" id="KW-1185">Reference proteome</keyword>
<dbReference type="InParanoid" id="S7W7Z0"/>
<reference evidence="2" key="1">
    <citation type="journal article" date="2013" name="PLoS Genet.">
        <title>The genome of Spraguea lophii and the basis of host-microsporidian interactions.</title>
        <authorList>
            <person name="Campbell S.E."/>
            <person name="Williams T.A."/>
            <person name="Yousuf A."/>
            <person name="Soanes D.M."/>
            <person name="Paszkiewicz K.H."/>
            <person name="Williams B.A.P."/>
        </authorList>
    </citation>
    <scope>NUCLEOTIDE SEQUENCE [LARGE SCALE GENOMIC DNA]</scope>
    <source>
        <strain evidence="2">42_110</strain>
    </source>
</reference>
<evidence type="ECO:0000313" key="2">
    <source>
        <dbReference type="Proteomes" id="UP000014978"/>
    </source>
</evidence>